<feature type="region of interest" description="Disordered" evidence="1">
    <location>
        <begin position="51"/>
        <end position="87"/>
    </location>
</feature>
<dbReference type="Proteomes" id="UP000176800">
    <property type="component" value="Unassembled WGS sequence"/>
</dbReference>
<accession>A0A1G2U5F7</accession>
<organism evidence="3 4">
    <name type="scientific">Candidatus Zambryskibacteria bacterium RIFCSPLOWO2_01_FULL_45_21</name>
    <dbReference type="NCBI Taxonomy" id="1802761"/>
    <lineage>
        <taxon>Bacteria</taxon>
        <taxon>Candidatus Zambryskiibacteriota</taxon>
    </lineage>
</organism>
<name>A0A1G2U5F7_9BACT</name>
<dbReference type="AlphaFoldDB" id="A0A1G2U5F7"/>
<evidence type="ECO:0000256" key="2">
    <source>
        <dbReference type="SAM" id="Phobius"/>
    </source>
</evidence>
<comment type="caution">
    <text evidence="3">The sequence shown here is derived from an EMBL/GenBank/DDBJ whole genome shotgun (WGS) entry which is preliminary data.</text>
</comment>
<dbReference type="EMBL" id="MHWE01000003">
    <property type="protein sequence ID" value="OHB04739.1"/>
    <property type="molecule type" value="Genomic_DNA"/>
</dbReference>
<keyword evidence="2" id="KW-0812">Transmembrane</keyword>
<feature type="transmembrane region" description="Helical" evidence="2">
    <location>
        <begin position="21"/>
        <end position="42"/>
    </location>
</feature>
<protein>
    <submittedName>
        <fullName evidence="3">Uncharacterized protein</fullName>
    </submittedName>
</protein>
<reference evidence="3 4" key="1">
    <citation type="journal article" date="2016" name="Nat. Commun.">
        <title>Thousands of microbial genomes shed light on interconnected biogeochemical processes in an aquifer system.</title>
        <authorList>
            <person name="Anantharaman K."/>
            <person name="Brown C.T."/>
            <person name="Hug L.A."/>
            <person name="Sharon I."/>
            <person name="Castelle C.J."/>
            <person name="Probst A.J."/>
            <person name="Thomas B.C."/>
            <person name="Singh A."/>
            <person name="Wilkins M.J."/>
            <person name="Karaoz U."/>
            <person name="Brodie E.L."/>
            <person name="Williams K.H."/>
            <person name="Hubbard S.S."/>
            <person name="Banfield J.F."/>
        </authorList>
    </citation>
    <scope>NUCLEOTIDE SEQUENCE [LARGE SCALE GENOMIC DNA]</scope>
</reference>
<keyword evidence="2" id="KW-0472">Membrane</keyword>
<gene>
    <name evidence="3" type="ORF">A3B14_03715</name>
</gene>
<feature type="compositionally biased region" description="Basic and acidic residues" evidence="1">
    <location>
        <begin position="54"/>
        <end position="87"/>
    </location>
</feature>
<proteinExistence type="predicted"/>
<evidence type="ECO:0000313" key="3">
    <source>
        <dbReference type="EMBL" id="OHB04739.1"/>
    </source>
</evidence>
<evidence type="ECO:0000256" key="1">
    <source>
        <dbReference type="SAM" id="MobiDB-lite"/>
    </source>
</evidence>
<keyword evidence="2" id="KW-1133">Transmembrane helix</keyword>
<evidence type="ECO:0000313" key="4">
    <source>
        <dbReference type="Proteomes" id="UP000176800"/>
    </source>
</evidence>
<sequence length="227" mass="25315">MAETSPVFDYQKVIIKMTKKIFLSFLAVVCAATVAFPLMALAQTGTAADQLRSSAEERQTETEQRQEELGQRAEERQQTLEERREGLQTSMTERRRNMIRKFTGLMIERFDAAAERLDKLAERIESRIGKFKAEGVDTSDSEQYLNEAKLKITAAKEEVSKILGAVETALSGEVGENTFKEVRTIINSAKEMLMDAHALLVKAVRSLKPGFNKDDTSNATSTATTTP</sequence>